<protein>
    <submittedName>
        <fullName evidence="1">SPOR domain-containing protein</fullName>
    </submittedName>
</protein>
<keyword evidence="2" id="KW-1185">Reference proteome</keyword>
<evidence type="ECO:0000313" key="1">
    <source>
        <dbReference type="EMBL" id="MBE7939451.1"/>
    </source>
</evidence>
<proteinExistence type="predicted"/>
<dbReference type="RefSeq" id="WP_193778998.1">
    <property type="nucleotide sequence ID" value="NZ_JADDOJ010000005.1"/>
</dbReference>
<organism evidence="1 2">
    <name type="scientific">Ramlibacter aquaticus</name>
    <dbReference type="NCBI Taxonomy" id="2780094"/>
    <lineage>
        <taxon>Bacteria</taxon>
        <taxon>Pseudomonadati</taxon>
        <taxon>Pseudomonadota</taxon>
        <taxon>Betaproteobacteria</taxon>
        <taxon>Burkholderiales</taxon>
        <taxon>Comamonadaceae</taxon>
        <taxon>Ramlibacter</taxon>
    </lineage>
</organism>
<comment type="caution">
    <text evidence="1">The sequence shown here is derived from an EMBL/GenBank/DDBJ whole genome shotgun (WGS) entry which is preliminary data.</text>
</comment>
<evidence type="ECO:0000313" key="2">
    <source>
        <dbReference type="Proteomes" id="UP000715965"/>
    </source>
</evidence>
<dbReference type="EMBL" id="JADDOJ010000005">
    <property type="protein sequence ID" value="MBE7939451.1"/>
    <property type="molecule type" value="Genomic_DNA"/>
</dbReference>
<dbReference type="Proteomes" id="UP000715965">
    <property type="component" value="Unassembled WGS sequence"/>
</dbReference>
<gene>
    <name evidence="1" type="ORF">IM725_02555</name>
</gene>
<name>A0ABR9SAY2_9BURK</name>
<sequence>MLRLLVLLLLAANLGYHGWSAGWFATLGAAPPQESEPQRVAQQIRPQSLRLLAADEVRRLETSSAGAPRPPECLQAGLFADAELGPLRQALDAWPGGSWQLEPGVEPARWLIYMGKYPGAEALNRKKGELRQLGVSFDPVPSPALEPGLSLGSFTSQAAAQQQLDALSRKGVRTAHVVQDRPEQRGQVLRMPALDDTLRAKLDELRPLLAGKPWRPCR</sequence>
<reference evidence="1 2" key="1">
    <citation type="submission" date="2020-10" db="EMBL/GenBank/DDBJ databases">
        <title>Draft genome of Ramlibacter aquaticus LMG 30558.</title>
        <authorList>
            <person name="Props R."/>
        </authorList>
    </citation>
    <scope>NUCLEOTIDE SEQUENCE [LARGE SCALE GENOMIC DNA]</scope>
    <source>
        <strain evidence="1 2">LMG 30558</strain>
    </source>
</reference>
<accession>A0ABR9SAY2</accession>